<organism evidence="2 3">
    <name type="scientific">Penicillium canariense</name>
    <dbReference type="NCBI Taxonomy" id="189055"/>
    <lineage>
        <taxon>Eukaryota</taxon>
        <taxon>Fungi</taxon>
        <taxon>Dikarya</taxon>
        <taxon>Ascomycota</taxon>
        <taxon>Pezizomycotina</taxon>
        <taxon>Eurotiomycetes</taxon>
        <taxon>Eurotiomycetidae</taxon>
        <taxon>Eurotiales</taxon>
        <taxon>Aspergillaceae</taxon>
        <taxon>Penicillium</taxon>
    </lineage>
</organism>
<dbReference type="RefSeq" id="XP_056546094.1">
    <property type="nucleotide sequence ID" value="XM_056682488.1"/>
</dbReference>
<dbReference type="OrthoDB" id="4361023at2759"/>
<sequence>MPSSRDDPVAGRPDVDARELNLTDPCANPCSGDSHESLRPFDAPEEKDNPISESTSSVQGGKVPERRSLPRLSGPKFFTGPPDSPDLSPSFTLEEEEWSSYSGLVRGFSGESTGVFEGETASGSRRLLKFSRSHTSLGPLVNAQNLSPDDPEKDPLEKYSQLQEAGAVRLKWINDSKVHCPINLSRLAFRDLLDDGWQLSQRHKSLPDMYDDPRFLPPGVPGATSFPIQEDSYQWTDIVKRHRDPNIPGYRQTVSRWVGRTAEGVIFIEFIKRGENTSCPFSSEVTKAVYEKDFRIETLNHVFVANVINKETLEFILDNFWPDCIDGIQSMEPNSPEYKAILGTRIGKVVAYLVLNAFARGTRRIARVVLWVASVYGIQLRFDIEPVGG</sequence>
<feature type="compositionally biased region" description="Basic and acidic residues" evidence="1">
    <location>
        <begin position="1"/>
        <end position="21"/>
    </location>
</feature>
<dbReference type="GeneID" id="81421664"/>
<feature type="compositionally biased region" description="Basic and acidic residues" evidence="1">
    <location>
        <begin position="33"/>
        <end position="50"/>
    </location>
</feature>
<proteinExistence type="predicted"/>
<dbReference type="EMBL" id="JAPQKN010000001">
    <property type="protein sequence ID" value="KAJ5174486.1"/>
    <property type="molecule type" value="Genomic_DNA"/>
</dbReference>
<evidence type="ECO:0000313" key="2">
    <source>
        <dbReference type="EMBL" id="KAJ5174486.1"/>
    </source>
</evidence>
<reference evidence="2" key="1">
    <citation type="submission" date="2022-11" db="EMBL/GenBank/DDBJ databases">
        <authorList>
            <person name="Petersen C."/>
        </authorList>
    </citation>
    <scope>NUCLEOTIDE SEQUENCE</scope>
    <source>
        <strain evidence="2">IBT 26290</strain>
    </source>
</reference>
<dbReference type="Proteomes" id="UP001149163">
    <property type="component" value="Unassembled WGS sequence"/>
</dbReference>
<dbReference type="AlphaFoldDB" id="A0A9W9LS33"/>
<reference evidence="2" key="2">
    <citation type="journal article" date="2023" name="IMA Fungus">
        <title>Comparative genomic study of the Penicillium genus elucidates a diverse pangenome and 15 lateral gene transfer events.</title>
        <authorList>
            <person name="Petersen C."/>
            <person name="Sorensen T."/>
            <person name="Nielsen M.R."/>
            <person name="Sondergaard T.E."/>
            <person name="Sorensen J.L."/>
            <person name="Fitzpatrick D.A."/>
            <person name="Frisvad J.C."/>
            <person name="Nielsen K.L."/>
        </authorList>
    </citation>
    <scope>NUCLEOTIDE SEQUENCE</scope>
    <source>
        <strain evidence="2">IBT 26290</strain>
    </source>
</reference>
<evidence type="ECO:0000313" key="3">
    <source>
        <dbReference type="Proteomes" id="UP001149163"/>
    </source>
</evidence>
<protein>
    <submittedName>
        <fullName evidence="2">Uncharacterized protein</fullName>
    </submittedName>
</protein>
<feature type="region of interest" description="Disordered" evidence="1">
    <location>
        <begin position="138"/>
        <end position="157"/>
    </location>
</feature>
<name>A0A9W9LS33_9EURO</name>
<gene>
    <name evidence="2" type="ORF">N7482_000363</name>
</gene>
<accession>A0A9W9LS33</accession>
<feature type="region of interest" description="Disordered" evidence="1">
    <location>
        <begin position="1"/>
        <end position="90"/>
    </location>
</feature>
<evidence type="ECO:0000256" key="1">
    <source>
        <dbReference type="SAM" id="MobiDB-lite"/>
    </source>
</evidence>
<keyword evidence="3" id="KW-1185">Reference proteome</keyword>
<comment type="caution">
    <text evidence="2">The sequence shown here is derived from an EMBL/GenBank/DDBJ whole genome shotgun (WGS) entry which is preliminary data.</text>
</comment>